<keyword evidence="7" id="KW-0472">Membrane</keyword>
<feature type="domain" description="L,D-TPase catalytic" evidence="14">
    <location>
        <begin position="254"/>
        <end position="379"/>
    </location>
</feature>
<evidence type="ECO:0000313" key="16">
    <source>
        <dbReference type="Proteomes" id="UP000199501"/>
    </source>
</evidence>
<keyword evidence="6 13" id="KW-0573">Peptidoglycan synthesis</keyword>
<dbReference type="InterPro" id="IPR041280">
    <property type="entry name" value="Big_10"/>
</dbReference>
<keyword evidence="3" id="KW-0808">Transferase</keyword>
<evidence type="ECO:0000256" key="4">
    <source>
        <dbReference type="ARBA" id="ARBA00022729"/>
    </source>
</evidence>
<dbReference type="AlphaFoldDB" id="A0A1G6VAR3"/>
<evidence type="ECO:0000256" key="13">
    <source>
        <dbReference type="PROSITE-ProRule" id="PRU01373"/>
    </source>
</evidence>
<comment type="pathway">
    <text evidence="1 13">Cell wall biogenesis; peptidoglycan biosynthesis.</text>
</comment>
<dbReference type="GO" id="GO:0018104">
    <property type="term" value="P:peptidoglycan-protein cross-linking"/>
    <property type="evidence" value="ECO:0007669"/>
    <property type="project" value="TreeGrafter"/>
</dbReference>
<evidence type="ECO:0000256" key="10">
    <source>
        <dbReference type="ARBA" id="ARBA00023315"/>
    </source>
</evidence>
<sequence length="408" mass="42364">MAERQVGMARGGRARAWASVIGVAVLAVSACTTAESTPAVGGGDTTGASSVSAASEAAPLGLALTPADKAAEVAPGEPVVVAATGGKLTDVKVTGQDGKVVAGALSADGASWRSTEALGYGKTYTTAATGQDSAGKTVSSTSTFTTAKPKRQTALSMNPLDGQKVGVGQPFAFYFDVAIADKAAVEKAIQVTATPAAEGAFYWFSDKEVHWRPKEYWKPGTTVVVDAAVYGKHFGNGFYGREDRKATVTIGDSVTALVDGATHQMTVTVNGTVARTIPVSLGKKAHETPVGTYVVMSEHTNYTMDSSTYGVPVDSAAGYRTKVAVASRMSNSGIFYHSAPWSVKDQGARNVSHGCINMSTENATWLQSISSKGDVIVVQNSGGPVLEPWDGLSVWQIPWETWKAGGKR</sequence>
<dbReference type="InterPro" id="IPR050979">
    <property type="entry name" value="LD-transpeptidase"/>
</dbReference>
<evidence type="ECO:0000256" key="11">
    <source>
        <dbReference type="ARBA" id="ARBA00023316"/>
    </source>
</evidence>
<dbReference type="Pfam" id="PF03734">
    <property type="entry name" value="YkuD"/>
    <property type="match status" value="1"/>
</dbReference>
<dbReference type="InterPro" id="IPR038063">
    <property type="entry name" value="Transpep_catalytic_dom"/>
</dbReference>
<name>A0A1G6VAR3_9PSEU</name>
<keyword evidence="10" id="KW-0012">Acyltransferase</keyword>
<dbReference type="Proteomes" id="UP000199501">
    <property type="component" value="Unassembled WGS sequence"/>
</dbReference>
<evidence type="ECO:0000256" key="1">
    <source>
        <dbReference type="ARBA" id="ARBA00004752"/>
    </source>
</evidence>
<keyword evidence="9 15" id="KW-0449">Lipoprotein</keyword>
<feature type="active site" description="Proton donor/acceptor" evidence="13">
    <location>
        <position position="337"/>
    </location>
</feature>
<dbReference type="Pfam" id="PF17964">
    <property type="entry name" value="Big_10"/>
    <property type="match status" value="1"/>
</dbReference>
<evidence type="ECO:0000256" key="9">
    <source>
        <dbReference type="ARBA" id="ARBA00023288"/>
    </source>
</evidence>
<dbReference type="PANTHER" id="PTHR30582:SF2">
    <property type="entry name" value="L,D-TRANSPEPTIDASE YCIB-RELATED"/>
    <property type="match status" value="1"/>
</dbReference>
<dbReference type="PANTHER" id="PTHR30582">
    <property type="entry name" value="L,D-TRANSPEPTIDASE"/>
    <property type="match status" value="1"/>
</dbReference>
<accession>A0A1G6VAR3</accession>
<dbReference type="GO" id="GO:0071555">
    <property type="term" value="P:cell wall organization"/>
    <property type="evidence" value="ECO:0007669"/>
    <property type="project" value="UniProtKB-UniRule"/>
</dbReference>
<evidence type="ECO:0000256" key="5">
    <source>
        <dbReference type="ARBA" id="ARBA00022960"/>
    </source>
</evidence>
<evidence type="ECO:0000256" key="2">
    <source>
        <dbReference type="ARBA" id="ARBA00022475"/>
    </source>
</evidence>
<evidence type="ECO:0000259" key="14">
    <source>
        <dbReference type="PROSITE" id="PS52029"/>
    </source>
</evidence>
<organism evidence="15 16">
    <name type="scientific">Actinokineospora iranica</name>
    <dbReference type="NCBI Taxonomy" id="1271860"/>
    <lineage>
        <taxon>Bacteria</taxon>
        <taxon>Bacillati</taxon>
        <taxon>Actinomycetota</taxon>
        <taxon>Actinomycetes</taxon>
        <taxon>Pseudonocardiales</taxon>
        <taxon>Pseudonocardiaceae</taxon>
        <taxon>Actinokineospora</taxon>
    </lineage>
</organism>
<evidence type="ECO:0000256" key="8">
    <source>
        <dbReference type="ARBA" id="ARBA00023139"/>
    </source>
</evidence>
<reference evidence="16" key="1">
    <citation type="submission" date="2016-10" db="EMBL/GenBank/DDBJ databases">
        <authorList>
            <person name="Varghese N."/>
            <person name="Submissions S."/>
        </authorList>
    </citation>
    <scope>NUCLEOTIDE SEQUENCE [LARGE SCALE GENOMIC DNA]</scope>
    <source>
        <strain evidence="16">IBRC-M 10403</strain>
    </source>
</reference>
<keyword evidence="8" id="KW-0564">Palmitate</keyword>
<evidence type="ECO:0000256" key="3">
    <source>
        <dbReference type="ARBA" id="ARBA00022679"/>
    </source>
</evidence>
<dbReference type="CDD" id="cd13432">
    <property type="entry name" value="LDT_IgD_like_2"/>
    <property type="match status" value="1"/>
</dbReference>
<keyword evidence="16" id="KW-1185">Reference proteome</keyword>
<feature type="active site" description="Nucleophile" evidence="13">
    <location>
        <position position="355"/>
    </location>
</feature>
<evidence type="ECO:0000256" key="7">
    <source>
        <dbReference type="ARBA" id="ARBA00023136"/>
    </source>
</evidence>
<dbReference type="InterPro" id="IPR005490">
    <property type="entry name" value="LD_TPept_cat_dom"/>
</dbReference>
<keyword evidence="2" id="KW-1003">Cell membrane</keyword>
<evidence type="ECO:0000256" key="6">
    <source>
        <dbReference type="ARBA" id="ARBA00022984"/>
    </source>
</evidence>
<dbReference type="PROSITE" id="PS51257">
    <property type="entry name" value="PROKAR_LIPOPROTEIN"/>
    <property type="match status" value="1"/>
</dbReference>
<keyword evidence="4" id="KW-0732">Signal</keyword>
<dbReference type="Gene3D" id="2.60.40.3710">
    <property type="match status" value="1"/>
</dbReference>
<dbReference type="Gene3D" id="2.40.440.10">
    <property type="entry name" value="L,D-transpeptidase catalytic domain-like"/>
    <property type="match status" value="1"/>
</dbReference>
<dbReference type="UniPathway" id="UPA00219"/>
<dbReference type="FunFam" id="2.40.440.10:FF:000005">
    <property type="entry name" value="L,D-transpeptidase 2"/>
    <property type="match status" value="1"/>
</dbReference>
<dbReference type="PROSITE" id="PS52029">
    <property type="entry name" value="LD_TPASE"/>
    <property type="match status" value="1"/>
</dbReference>
<dbReference type="STRING" id="1271860.SAMN05216174_11225"/>
<comment type="pathway">
    <text evidence="12">Glycan biosynthesis.</text>
</comment>
<dbReference type="GO" id="GO:0016746">
    <property type="term" value="F:acyltransferase activity"/>
    <property type="evidence" value="ECO:0007669"/>
    <property type="project" value="UniProtKB-KW"/>
</dbReference>
<proteinExistence type="predicted"/>
<keyword evidence="11 13" id="KW-0961">Cell wall biogenesis/degradation</keyword>
<dbReference type="SUPFAM" id="SSF141523">
    <property type="entry name" value="L,D-transpeptidase catalytic domain-like"/>
    <property type="match status" value="1"/>
</dbReference>
<protein>
    <submittedName>
        <fullName evidence="15">Lipoprotein-anchoring transpeptidase ErfK/SrfK</fullName>
    </submittedName>
</protein>
<gene>
    <name evidence="15" type="ORF">SAMN05216174_11225</name>
</gene>
<dbReference type="GO" id="GO:0008360">
    <property type="term" value="P:regulation of cell shape"/>
    <property type="evidence" value="ECO:0007669"/>
    <property type="project" value="UniProtKB-UniRule"/>
</dbReference>
<dbReference type="GO" id="GO:0071972">
    <property type="term" value="F:peptidoglycan L,D-transpeptidase activity"/>
    <property type="evidence" value="ECO:0007669"/>
    <property type="project" value="TreeGrafter"/>
</dbReference>
<dbReference type="GO" id="GO:0005576">
    <property type="term" value="C:extracellular region"/>
    <property type="evidence" value="ECO:0007669"/>
    <property type="project" value="TreeGrafter"/>
</dbReference>
<evidence type="ECO:0000256" key="12">
    <source>
        <dbReference type="ARBA" id="ARBA00060592"/>
    </source>
</evidence>
<dbReference type="EMBL" id="FMZZ01000012">
    <property type="protein sequence ID" value="SDD50554.1"/>
    <property type="molecule type" value="Genomic_DNA"/>
</dbReference>
<keyword evidence="5 13" id="KW-0133">Cell shape</keyword>
<evidence type="ECO:0000313" key="15">
    <source>
        <dbReference type="EMBL" id="SDD50554.1"/>
    </source>
</evidence>
<dbReference type="CDD" id="cd16913">
    <property type="entry name" value="YkuD_like"/>
    <property type="match status" value="1"/>
</dbReference>
<dbReference type="Gene3D" id="2.60.40.3780">
    <property type="match status" value="1"/>
</dbReference>